<feature type="compositionally biased region" description="Polar residues" evidence="1">
    <location>
        <begin position="168"/>
        <end position="177"/>
    </location>
</feature>
<dbReference type="EMBL" id="CAXLJL010000115">
    <property type="protein sequence ID" value="CAL5132121.1"/>
    <property type="molecule type" value="Genomic_DNA"/>
</dbReference>
<gene>
    <name evidence="2" type="ORF">CDAUBV1_LOCUS4631</name>
</gene>
<reference evidence="2" key="1">
    <citation type="submission" date="2024-06" db="EMBL/GenBank/DDBJ databases">
        <authorList>
            <person name="Liu X."/>
            <person name="Lenzi L."/>
            <person name="Haldenby T S."/>
            <person name="Uol C."/>
        </authorList>
    </citation>
    <scope>NUCLEOTIDE SEQUENCE</scope>
</reference>
<feature type="region of interest" description="Disordered" evidence="1">
    <location>
        <begin position="1"/>
        <end position="79"/>
    </location>
</feature>
<feature type="region of interest" description="Disordered" evidence="1">
    <location>
        <begin position="626"/>
        <end position="672"/>
    </location>
</feature>
<feature type="compositionally biased region" description="Basic residues" evidence="1">
    <location>
        <begin position="288"/>
        <end position="303"/>
    </location>
</feature>
<evidence type="ECO:0000313" key="2">
    <source>
        <dbReference type="EMBL" id="CAL5132121.1"/>
    </source>
</evidence>
<sequence length="764" mass="85614">MTHRSTPQDNQNLSGTENALKLPKAAGSSLRGKKASRKKVEMNEERRRNTTKLCRKPDSRPNCGHEYAVGRTKSKPERCVSLRRRRSSRSICSFSTVVSKISLFFGKLMPHPSAHGGVNKGSRRPASAYESKIPPKILIDSFDTLPMNDLLEPNYGYKPETSQLFSFETSNQNTSSVPPDDNENAKKKEDKKKKKKKAKNTPSSPNSLSEVKNALTENATMDSTKPNTKQTTQGDEEPEKDIDEKSSSDVRHIPVSELESFKVGSTKRQDVQKNTAINADSKTDAESKHKHHKHSHQHHQHAHKKDEDEAEVIEDGKNKHHKRAKSSEKEGEARQQDDEGKRNKPHLPLNSEVDTSSEEGVVKKKGVKTASGKHHKSRGGYKSKKRIQGEESVDDSTSDVSLDEKKNSRASKDHKIYETDLYDTVDEGLRRNITRRRGLIPPGSYASRRRRADLYDNEVYDELDRIFDDRMGSRMRYMNDYGGEWYGRRGPSYDECNYSPRNDCRFSKSYSMPTRSERGCCPDACRCTTASSECHSGRVCTCNCECSPPSKRGNSKLGGELLDALNEICSEIDNRRRDDTYICVKQPKPCRTIYTPTVGHCLSPDSYMNENDYSAYFGPPSRHRYASDYSRGLPPRGSRREYDSDTESRERPKRKSSAAPSPTSSQPPQVPVLTPCPIYYPVPTPSCPPAQPSPAPQVNWCTPAMPASQPVGVVVRPTPVPIVVPSQCNPVSTYCPPCVIPSSAPQIVQPANVCLPTATYYQRL</sequence>
<feature type="compositionally biased region" description="Basic residues" evidence="1">
    <location>
        <begin position="363"/>
        <end position="386"/>
    </location>
</feature>
<evidence type="ECO:0000256" key="1">
    <source>
        <dbReference type="SAM" id="MobiDB-lite"/>
    </source>
</evidence>
<evidence type="ECO:0000313" key="3">
    <source>
        <dbReference type="Proteomes" id="UP001497525"/>
    </source>
</evidence>
<comment type="caution">
    <text evidence="2">The sequence shown here is derived from an EMBL/GenBank/DDBJ whole genome shotgun (WGS) entry which is preliminary data.</text>
</comment>
<feature type="region of interest" description="Disordered" evidence="1">
    <location>
        <begin position="110"/>
        <end position="129"/>
    </location>
</feature>
<name>A0AAV2T780_CALDB</name>
<accession>A0AAV2T780</accession>
<feature type="compositionally biased region" description="Low complexity" evidence="1">
    <location>
        <begin position="657"/>
        <end position="667"/>
    </location>
</feature>
<organism evidence="2 3">
    <name type="scientific">Calicophoron daubneyi</name>
    <name type="common">Rumen fluke</name>
    <name type="synonym">Paramphistomum daubneyi</name>
    <dbReference type="NCBI Taxonomy" id="300641"/>
    <lineage>
        <taxon>Eukaryota</taxon>
        <taxon>Metazoa</taxon>
        <taxon>Spiralia</taxon>
        <taxon>Lophotrochozoa</taxon>
        <taxon>Platyhelminthes</taxon>
        <taxon>Trematoda</taxon>
        <taxon>Digenea</taxon>
        <taxon>Plagiorchiida</taxon>
        <taxon>Pronocephalata</taxon>
        <taxon>Paramphistomoidea</taxon>
        <taxon>Paramphistomidae</taxon>
        <taxon>Calicophoron</taxon>
    </lineage>
</organism>
<feature type="compositionally biased region" description="Basic and acidic residues" evidence="1">
    <location>
        <begin position="38"/>
        <end position="48"/>
    </location>
</feature>
<feature type="compositionally biased region" description="Polar residues" evidence="1">
    <location>
        <begin position="1"/>
        <end position="17"/>
    </location>
</feature>
<protein>
    <submittedName>
        <fullName evidence="2">Uncharacterized protein</fullName>
    </submittedName>
</protein>
<feature type="compositionally biased region" description="Basic and acidic residues" evidence="1">
    <location>
        <begin position="242"/>
        <end position="254"/>
    </location>
</feature>
<feature type="compositionally biased region" description="Basic and acidic residues" evidence="1">
    <location>
        <begin position="325"/>
        <end position="342"/>
    </location>
</feature>
<feature type="compositionally biased region" description="Basic and acidic residues" evidence="1">
    <location>
        <begin position="638"/>
        <end position="650"/>
    </location>
</feature>
<feature type="region of interest" description="Disordered" evidence="1">
    <location>
        <begin position="168"/>
        <end position="409"/>
    </location>
</feature>
<dbReference type="Proteomes" id="UP001497525">
    <property type="component" value="Unassembled WGS sequence"/>
</dbReference>
<feature type="compositionally biased region" description="Basic residues" evidence="1">
    <location>
        <begin position="189"/>
        <end position="199"/>
    </location>
</feature>
<proteinExistence type="predicted"/>
<dbReference type="AlphaFoldDB" id="A0AAV2T780"/>
<feature type="compositionally biased region" description="Polar residues" evidence="1">
    <location>
        <begin position="201"/>
        <end position="233"/>
    </location>
</feature>